<dbReference type="RefSeq" id="WP_179815381.1">
    <property type="nucleotide sequence ID" value="NZ_JACBZD010000001.1"/>
</dbReference>
<dbReference type="Proteomes" id="UP000567795">
    <property type="component" value="Unassembled WGS sequence"/>
</dbReference>
<gene>
    <name evidence="6" type="ORF">FHU37_003810</name>
</gene>
<feature type="region of interest" description="Disordered" evidence="5">
    <location>
        <begin position="358"/>
        <end position="403"/>
    </location>
</feature>
<reference evidence="6 7" key="1">
    <citation type="submission" date="2020-07" db="EMBL/GenBank/DDBJ databases">
        <title>Sequencing the genomes of 1000 actinobacteria strains.</title>
        <authorList>
            <person name="Klenk H.-P."/>
        </authorList>
    </citation>
    <scope>NUCLEOTIDE SEQUENCE [LARGE SCALE GENOMIC DNA]</scope>
    <source>
        <strain evidence="6 7">DSM 42178</strain>
    </source>
</reference>
<dbReference type="EMBL" id="JACBZD010000001">
    <property type="protein sequence ID" value="NYI06867.1"/>
    <property type="molecule type" value="Genomic_DNA"/>
</dbReference>
<dbReference type="SUPFAM" id="SSF53335">
    <property type="entry name" value="S-adenosyl-L-methionine-dependent methyltransferases"/>
    <property type="match status" value="1"/>
</dbReference>
<dbReference type="GO" id="GO:0006412">
    <property type="term" value="P:translation"/>
    <property type="evidence" value="ECO:0007669"/>
    <property type="project" value="InterPro"/>
</dbReference>
<comment type="caution">
    <text evidence="6">The sequence shown here is derived from an EMBL/GenBank/DDBJ whole genome shotgun (WGS) entry which is preliminary data.</text>
</comment>
<dbReference type="GO" id="GO:0008168">
    <property type="term" value="F:methyltransferase activity"/>
    <property type="evidence" value="ECO:0007669"/>
    <property type="project" value="UniProtKB-KW"/>
</dbReference>
<organism evidence="6 7">
    <name type="scientific">Allostreptomyces psammosilenae</name>
    <dbReference type="NCBI Taxonomy" id="1892865"/>
    <lineage>
        <taxon>Bacteria</taxon>
        <taxon>Bacillati</taxon>
        <taxon>Actinomycetota</taxon>
        <taxon>Actinomycetes</taxon>
        <taxon>Kitasatosporales</taxon>
        <taxon>Streptomycetaceae</taxon>
        <taxon>Allostreptomyces</taxon>
    </lineage>
</organism>
<evidence type="ECO:0000256" key="5">
    <source>
        <dbReference type="SAM" id="MobiDB-lite"/>
    </source>
</evidence>
<dbReference type="GO" id="GO:0032259">
    <property type="term" value="P:methylation"/>
    <property type="evidence" value="ECO:0007669"/>
    <property type="project" value="UniProtKB-KW"/>
</dbReference>
<keyword evidence="7" id="KW-1185">Reference proteome</keyword>
<name>A0A852ZYH9_9ACTN</name>
<dbReference type="GO" id="GO:0051536">
    <property type="term" value="F:iron-sulfur cluster binding"/>
    <property type="evidence" value="ECO:0007669"/>
    <property type="project" value="UniProtKB-KW"/>
</dbReference>
<dbReference type="InterPro" id="IPR029063">
    <property type="entry name" value="SAM-dependent_MTases_sf"/>
</dbReference>
<evidence type="ECO:0000256" key="1">
    <source>
        <dbReference type="ARBA" id="ARBA00022723"/>
    </source>
</evidence>
<dbReference type="InterPro" id="IPR052571">
    <property type="entry name" value="Mt_RNA_Methyltransferase"/>
</dbReference>
<protein>
    <submittedName>
        <fullName evidence="6">Ribosomal protein RSM22 (Predicted rRNA methylase)</fullName>
    </submittedName>
</protein>
<dbReference type="Gene3D" id="3.40.50.150">
    <property type="entry name" value="Vaccinia Virus protein VP39"/>
    <property type="match status" value="1"/>
</dbReference>
<keyword evidence="2" id="KW-0809">Transit peptide</keyword>
<keyword evidence="6" id="KW-0687">Ribonucleoprotein</keyword>
<proteinExistence type="predicted"/>
<keyword evidence="3" id="KW-0408">Iron</keyword>
<dbReference type="PANTHER" id="PTHR13184:SF5">
    <property type="entry name" value="METHYLTRANSFERASE-LIKE PROTEIN 17, MITOCHONDRIAL"/>
    <property type="match status" value="1"/>
</dbReference>
<keyword evidence="1" id="KW-0479">Metal-binding</keyword>
<evidence type="ECO:0000256" key="3">
    <source>
        <dbReference type="ARBA" id="ARBA00023004"/>
    </source>
</evidence>
<dbReference type="InterPro" id="IPR015324">
    <property type="entry name" value="Ribosomal_Rsm22-like"/>
</dbReference>
<dbReference type="GO" id="GO:0003735">
    <property type="term" value="F:structural constituent of ribosome"/>
    <property type="evidence" value="ECO:0007669"/>
    <property type="project" value="TreeGrafter"/>
</dbReference>
<keyword evidence="6" id="KW-0489">Methyltransferase</keyword>
<dbReference type="AlphaFoldDB" id="A0A852ZYH9"/>
<evidence type="ECO:0000256" key="4">
    <source>
        <dbReference type="ARBA" id="ARBA00023014"/>
    </source>
</evidence>
<dbReference type="GO" id="GO:0015935">
    <property type="term" value="C:small ribosomal subunit"/>
    <property type="evidence" value="ECO:0007669"/>
    <property type="project" value="TreeGrafter"/>
</dbReference>
<evidence type="ECO:0000256" key="2">
    <source>
        <dbReference type="ARBA" id="ARBA00022946"/>
    </source>
</evidence>
<sequence length="403" mass="42206">MNPPSDLRAAFEDVLSDVPTGRLAQEVERLIANYRGDTPTDQPILRGGLDVVAYAAYRMPATYAAVRFALGQLQRSAADWAPATHVDVGGGTGAASWAVADAWPGLHRQTVLDWSEPALELGRRLARSADRPALRGASWQRRVIGPGLSLPDADLVTVSYVLGELTAAGREAVVAEAAARGRVVLVVEPGTPAGYERVREARDRLLAAGLTVLAPCPHDGACPIVAGRDWCHFAVRVNRSAVHRQLKGASLSYEDEKFSYVAACRTPVPARAAADAAPAADASTAPAAGPAGRVLRHPTIRKGMVGLRLCTAEEGIRPVNVTKRHGQLYREARDLAWGECWPPVGGVPVEGVPVEGVPEDAAGRAGDTGTLGRLGETRPVGETGRVGGGGATPTVPGQRGPAD</sequence>
<keyword evidence="4" id="KW-0411">Iron-sulfur</keyword>
<evidence type="ECO:0000313" key="6">
    <source>
        <dbReference type="EMBL" id="NYI06867.1"/>
    </source>
</evidence>
<evidence type="ECO:0000313" key="7">
    <source>
        <dbReference type="Proteomes" id="UP000567795"/>
    </source>
</evidence>
<dbReference type="Pfam" id="PF09243">
    <property type="entry name" value="Rsm22"/>
    <property type="match status" value="1"/>
</dbReference>
<accession>A0A852ZYH9</accession>
<dbReference type="PANTHER" id="PTHR13184">
    <property type="entry name" value="37S RIBOSOMAL PROTEIN S22"/>
    <property type="match status" value="1"/>
</dbReference>
<dbReference type="GO" id="GO:0046872">
    <property type="term" value="F:metal ion binding"/>
    <property type="evidence" value="ECO:0007669"/>
    <property type="project" value="UniProtKB-KW"/>
</dbReference>
<keyword evidence="6" id="KW-0689">Ribosomal protein</keyword>
<keyword evidence="6" id="KW-0808">Transferase</keyword>